<gene>
    <name evidence="13" type="ORF">SAMN03080606_02082</name>
</gene>
<evidence type="ECO:0000256" key="10">
    <source>
        <dbReference type="PIRNR" id="PIRNR006268"/>
    </source>
</evidence>
<dbReference type="PIRSF" id="PIRSF006268">
    <property type="entry name" value="ApbE"/>
    <property type="match status" value="1"/>
</dbReference>
<keyword evidence="3 10" id="KW-0285">Flavoprotein</keyword>
<sequence length="344" mass="37808">MLKPVSKAIALIIVVAIFLTGCGTKELQSFQKDEFVLGTRGQIRVFSTSQRRGNATIGKAFTRIREIENTMSTSIEGSDVYRINKNAGKSPVQVDPETLKLIKMGIEYEEITGGVFNIVLGSLIDLWGIGKDWQKVPPQQEIEEAKRHININDLEIIDSSVFIRDSKMLMDLGGIAKGYAVDEAVRVLKNDGVESGFINLGGDIYALGNKPDGTPWNVGIQNPIIGKTNAIARIALADQSIVSSGDYERYFIEDDQHYHHIIDPETGYPSTNELVSVTIVSETATDGDVLSTAAFVMGLEDGLSFIESLENIEAVFITRDRIVYTTSGIKDKLEILDDLFTIAN</sequence>
<feature type="binding site" evidence="11">
    <location>
        <position position="174"/>
    </location>
    <ligand>
        <name>Mg(2+)</name>
        <dbReference type="ChEBI" id="CHEBI:18420"/>
    </ligand>
</feature>
<evidence type="ECO:0000313" key="14">
    <source>
        <dbReference type="Proteomes" id="UP000198636"/>
    </source>
</evidence>
<dbReference type="AlphaFoldDB" id="A0A1G5HPP0"/>
<dbReference type="InterPro" id="IPR024932">
    <property type="entry name" value="ApbE"/>
</dbReference>
<evidence type="ECO:0000313" key="13">
    <source>
        <dbReference type="EMBL" id="SCY65845.1"/>
    </source>
</evidence>
<keyword evidence="12" id="KW-1003">Cell membrane</keyword>
<dbReference type="GO" id="GO:0005886">
    <property type="term" value="C:plasma membrane"/>
    <property type="evidence" value="ECO:0007669"/>
    <property type="project" value="UniProtKB-SubCell"/>
</dbReference>
<evidence type="ECO:0000256" key="12">
    <source>
        <dbReference type="RuleBase" id="RU363002"/>
    </source>
</evidence>
<comment type="similarity">
    <text evidence="10 12">Belongs to the ApbE family.</text>
</comment>
<keyword evidence="12" id="KW-0997">Cell inner membrane</keyword>
<dbReference type="Gene3D" id="3.10.520.10">
    <property type="entry name" value="ApbE-like domains"/>
    <property type="match status" value="1"/>
</dbReference>
<evidence type="ECO:0000256" key="7">
    <source>
        <dbReference type="ARBA" id="ARBA00022842"/>
    </source>
</evidence>
<evidence type="ECO:0000256" key="6">
    <source>
        <dbReference type="ARBA" id="ARBA00022827"/>
    </source>
</evidence>
<dbReference type="SUPFAM" id="SSF143631">
    <property type="entry name" value="ApbE-like"/>
    <property type="match status" value="1"/>
</dbReference>
<dbReference type="Proteomes" id="UP000198636">
    <property type="component" value="Unassembled WGS sequence"/>
</dbReference>
<keyword evidence="5 10" id="KW-0479">Metal-binding</keyword>
<organism evidence="13 14">
    <name type="scientific">Alkaliphilus peptidifermentans DSM 18978</name>
    <dbReference type="NCBI Taxonomy" id="1120976"/>
    <lineage>
        <taxon>Bacteria</taxon>
        <taxon>Bacillati</taxon>
        <taxon>Bacillota</taxon>
        <taxon>Clostridia</taxon>
        <taxon>Peptostreptococcales</taxon>
        <taxon>Natronincolaceae</taxon>
        <taxon>Alkaliphilus</taxon>
    </lineage>
</organism>
<comment type="catalytic activity">
    <reaction evidence="9 10 12">
        <text>L-threonyl-[protein] + FAD = FMN-L-threonyl-[protein] + AMP + H(+)</text>
        <dbReference type="Rhea" id="RHEA:36847"/>
        <dbReference type="Rhea" id="RHEA-COMP:11060"/>
        <dbReference type="Rhea" id="RHEA-COMP:11061"/>
        <dbReference type="ChEBI" id="CHEBI:15378"/>
        <dbReference type="ChEBI" id="CHEBI:30013"/>
        <dbReference type="ChEBI" id="CHEBI:57692"/>
        <dbReference type="ChEBI" id="CHEBI:74257"/>
        <dbReference type="ChEBI" id="CHEBI:456215"/>
        <dbReference type="EC" id="2.7.1.180"/>
    </reaction>
</comment>
<dbReference type="RefSeq" id="WP_091543084.1">
    <property type="nucleotide sequence ID" value="NZ_FMUS01000012.1"/>
</dbReference>
<keyword evidence="12 13" id="KW-0449">Lipoprotein</keyword>
<name>A0A1G5HPP0_9FIRM</name>
<keyword evidence="6 10" id="KW-0274">FAD</keyword>
<proteinExistence type="inferred from homology"/>
<evidence type="ECO:0000256" key="11">
    <source>
        <dbReference type="PIRSR" id="PIRSR006268-2"/>
    </source>
</evidence>
<evidence type="ECO:0000256" key="2">
    <source>
        <dbReference type="ARBA" id="ARBA00016337"/>
    </source>
</evidence>
<keyword evidence="12" id="KW-0472">Membrane</keyword>
<dbReference type="EC" id="2.7.1.180" evidence="1 10"/>
<dbReference type="STRING" id="1120976.SAMN03080606_02082"/>
<dbReference type="EMBL" id="FMUS01000012">
    <property type="protein sequence ID" value="SCY65845.1"/>
    <property type="molecule type" value="Genomic_DNA"/>
</dbReference>
<feature type="binding site" evidence="11">
    <location>
        <position position="288"/>
    </location>
    <ligand>
        <name>Mg(2+)</name>
        <dbReference type="ChEBI" id="CHEBI:18420"/>
    </ligand>
</feature>
<comment type="subcellular location">
    <subcellularLocation>
        <location evidence="12">Cell inner membrane</location>
        <topology evidence="12">Lipid-anchor</topology>
        <orientation evidence="12">Periplasmic side</orientation>
    </subcellularLocation>
</comment>
<dbReference type="GO" id="GO:0046872">
    <property type="term" value="F:metal ion binding"/>
    <property type="evidence" value="ECO:0007669"/>
    <property type="project" value="UniProtKB-UniRule"/>
</dbReference>
<dbReference type="Pfam" id="PF02424">
    <property type="entry name" value="ApbE"/>
    <property type="match status" value="1"/>
</dbReference>
<protein>
    <recommendedName>
        <fullName evidence="2 10">FAD:protein FMN transferase</fullName>
        <ecNumber evidence="1 10">2.7.1.180</ecNumber>
    </recommendedName>
    <alternativeName>
        <fullName evidence="8 10">Flavin transferase</fullName>
    </alternativeName>
</protein>
<evidence type="ECO:0000256" key="1">
    <source>
        <dbReference type="ARBA" id="ARBA00011955"/>
    </source>
</evidence>
<dbReference type="OrthoDB" id="9778595at2"/>
<keyword evidence="7 10" id="KW-0460">Magnesium</keyword>
<keyword evidence="4 10" id="KW-0808">Transferase</keyword>
<comment type="cofactor">
    <cofactor evidence="11">
        <name>Mg(2+)</name>
        <dbReference type="ChEBI" id="CHEBI:18420"/>
    </cofactor>
    <cofactor evidence="11">
        <name>Mn(2+)</name>
        <dbReference type="ChEBI" id="CHEBI:29035"/>
    </cofactor>
    <text evidence="11">Magnesium. Can also use manganese.</text>
</comment>
<evidence type="ECO:0000256" key="3">
    <source>
        <dbReference type="ARBA" id="ARBA00022630"/>
    </source>
</evidence>
<accession>A0A1G5HPP0</accession>
<keyword evidence="14" id="KW-1185">Reference proteome</keyword>
<dbReference type="InterPro" id="IPR003374">
    <property type="entry name" value="ApbE-like_sf"/>
</dbReference>
<dbReference type="PANTHER" id="PTHR30040">
    <property type="entry name" value="THIAMINE BIOSYNTHESIS LIPOPROTEIN APBE"/>
    <property type="match status" value="1"/>
</dbReference>
<evidence type="ECO:0000256" key="8">
    <source>
        <dbReference type="ARBA" id="ARBA00031306"/>
    </source>
</evidence>
<evidence type="ECO:0000256" key="9">
    <source>
        <dbReference type="ARBA" id="ARBA00048540"/>
    </source>
</evidence>
<evidence type="ECO:0000256" key="5">
    <source>
        <dbReference type="ARBA" id="ARBA00022723"/>
    </source>
</evidence>
<feature type="binding site" evidence="11">
    <location>
        <position position="292"/>
    </location>
    <ligand>
        <name>Mg(2+)</name>
        <dbReference type="ChEBI" id="CHEBI:18420"/>
    </ligand>
</feature>
<comment type="function">
    <text evidence="12">Flavin transferase that catalyzes the transfer of the FMN moiety of FAD and its covalent binding to the hydroxyl group of a threonine residue in a target flavoprotein.</text>
</comment>
<dbReference type="PANTHER" id="PTHR30040:SF2">
    <property type="entry name" value="FAD:PROTEIN FMN TRANSFERASE"/>
    <property type="match status" value="1"/>
</dbReference>
<dbReference type="GO" id="GO:0016740">
    <property type="term" value="F:transferase activity"/>
    <property type="evidence" value="ECO:0007669"/>
    <property type="project" value="UniProtKB-UniRule"/>
</dbReference>
<evidence type="ECO:0000256" key="4">
    <source>
        <dbReference type="ARBA" id="ARBA00022679"/>
    </source>
</evidence>
<reference evidence="13 14" key="1">
    <citation type="submission" date="2016-10" db="EMBL/GenBank/DDBJ databases">
        <authorList>
            <person name="de Groot N.N."/>
        </authorList>
    </citation>
    <scope>NUCLEOTIDE SEQUENCE [LARGE SCALE GENOMIC DNA]</scope>
    <source>
        <strain evidence="13 14">DSM 18978</strain>
    </source>
</reference>
<dbReference type="PROSITE" id="PS51257">
    <property type="entry name" value="PROKAR_LIPOPROTEIN"/>
    <property type="match status" value="1"/>
</dbReference>